<comment type="caution">
    <text evidence="2">The sequence shown here is derived from an EMBL/GenBank/DDBJ whole genome shotgun (WGS) entry which is preliminary data.</text>
</comment>
<feature type="region of interest" description="Disordered" evidence="1">
    <location>
        <begin position="178"/>
        <end position="211"/>
    </location>
</feature>
<proteinExistence type="predicted"/>
<accession>A0A9Q0AK84</accession>
<reference evidence="2" key="1">
    <citation type="submission" date="2021-03" db="EMBL/GenBank/DDBJ databases">
        <title>Revisited historic fungal species revealed as producer of novel bioactive compounds through whole genome sequencing and comparative genomics.</title>
        <authorList>
            <person name="Vignolle G.A."/>
            <person name="Hochenegger N."/>
            <person name="Mach R.L."/>
            <person name="Mach-Aigner A.R."/>
            <person name="Javad Rahimi M."/>
            <person name="Salim K.A."/>
            <person name="Chan C.M."/>
            <person name="Lim L.B.L."/>
            <person name="Cai F."/>
            <person name="Druzhinina I.S."/>
            <person name="U'Ren J.M."/>
            <person name="Derntl C."/>
        </authorList>
    </citation>
    <scope>NUCLEOTIDE SEQUENCE</scope>
    <source>
        <strain evidence="2">TUCIM 5799</strain>
    </source>
</reference>
<feature type="compositionally biased region" description="Basic residues" evidence="1">
    <location>
        <begin position="198"/>
        <end position="207"/>
    </location>
</feature>
<evidence type="ECO:0000313" key="3">
    <source>
        <dbReference type="Proteomes" id="UP000829685"/>
    </source>
</evidence>
<evidence type="ECO:0000313" key="2">
    <source>
        <dbReference type="EMBL" id="KAI1859064.1"/>
    </source>
</evidence>
<dbReference type="Proteomes" id="UP000829685">
    <property type="component" value="Unassembled WGS sequence"/>
</dbReference>
<dbReference type="AlphaFoldDB" id="A0A9Q0AK84"/>
<sequence length="437" mass="47234">MPTAPIAHEKGPPTSRVGREQPIVLLLWPATTAAGPNVRKREDGDKWPDFENQAICKAEEAHGGGPAQMAPADWAAGNESGLMIQASPASPAAQNVMDRLLGQRPGLDSTSIFQQHREQHREQQSASSPVALSRLREHISSGSDASLLSTGRNTANVNLGGGLDRPCPSLPHFVAVLGSQPSGQPVPDAPQRNPGCHPARKSQKSQKSHVPSGRLVRPLLIRFLQHLPTLQTSHVSAGQARSFSLAIAHIAHLALVASLGRTPANSCGFTLPQFPHRGPLTYSSHIYHVRLTLLEPTSPAPLLLLPPLLLRCPPGPTLGSRNPCLSSLRLRWQLSATGKAWLGYHIRCRNIFPRRLTIPWPVPNQTSVIRNFETVLGNSERTAVALSVPAEALLYSHLHAPARPCGLLALDVWGLPLREQSALQLLIRSYVLCDESV</sequence>
<name>A0A9Q0AK84_9PEZI</name>
<feature type="region of interest" description="Disordered" evidence="1">
    <location>
        <begin position="1"/>
        <end position="20"/>
    </location>
</feature>
<keyword evidence="3" id="KW-1185">Reference proteome</keyword>
<gene>
    <name evidence="2" type="ORF">JX265_010541</name>
</gene>
<evidence type="ECO:0000256" key="1">
    <source>
        <dbReference type="SAM" id="MobiDB-lite"/>
    </source>
</evidence>
<organism evidence="2 3">
    <name type="scientific">Neoarthrinium moseri</name>
    <dbReference type="NCBI Taxonomy" id="1658444"/>
    <lineage>
        <taxon>Eukaryota</taxon>
        <taxon>Fungi</taxon>
        <taxon>Dikarya</taxon>
        <taxon>Ascomycota</taxon>
        <taxon>Pezizomycotina</taxon>
        <taxon>Sordariomycetes</taxon>
        <taxon>Xylariomycetidae</taxon>
        <taxon>Amphisphaeriales</taxon>
        <taxon>Apiosporaceae</taxon>
        <taxon>Neoarthrinium</taxon>
    </lineage>
</organism>
<dbReference type="EMBL" id="JAFIMR010000035">
    <property type="protein sequence ID" value="KAI1859064.1"/>
    <property type="molecule type" value="Genomic_DNA"/>
</dbReference>
<protein>
    <submittedName>
        <fullName evidence="2">Uncharacterized protein</fullName>
    </submittedName>
</protein>